<evidence type="ECO:0000313" key="6">
    <source>
        <dbReference type="EMBL" id="KAJ8905887.1"/>
    </source>
</evidence>
<feature type="region of interest" description="Disordered" evidence="4">
    <location>
        <begin position="189"/>
        <end position="218"/>
    </location>
</feature>
<dbReference type="SUPFAM" id="SSF57959">
    <property type="entry name" value="Leucine zipper domain"/>
    <property type="match status" value="1"/>
</dbReference>
<feature type="region of interest" description="Disordered" evidence="4">
    <location>
        <begin position="119"/>
        <end position="166"/>
    </location>
</feature>
<reference evidence="6 7" key="1">
    <citation type="journal article" date="2023" name="Nat. Commun.">
        <title>Origin of minicircular mitochondrial genomes in red algae.</title>
        <authorList>
            <person name="Lee Y."/>
            <person name="Cho C.H."/>
            <person name="Lee Y.M."/>
            <person name="Park S.I."/>
            <person name="Yang J.H."/>
            <person name="West J.A."/>
            <person name="Bhattacharya D."/>
            <person name="Yoon H.S."/>
        </authorList>
    </citation>
    <scope>NUCLEOTIDE SEQUENCE [LARGE SCALE GENOMIC DNA]</scope>
    <source>
        <strain evidence="6 7">CCMP1338</strain>
        <tissue evidence="6">Whole cell</tissue>
    </source>
</reference>
<protein>
    <recommendedName>
        <fullName evidence="5">BZIP domain-containing protein</fullName>
    </recommendedName>
</protein>
<dbReference type="PROSITE" id="PS50217">
    <property type="entry name" value="BZIP"/>
    <property type="match status" value="1"/>
</dbReference>
<dbReference type="InterPro" id="IPR000837">
    <property type="entry name" value="AP-1"/>
</dbReference>
<dbReference type="Proteomes" id="UP001157974">
    <property type="component" value="Unassembled WGS sequence"/>
</dbReference>
<feature type="compositionally biased region" description="Basic and acidic residues" evidence="4">
    <location>
        <begin position="191"/>
        <end position="200"/>
    </location>
</feature>
<feature type="compositionally biased region" description="Basic and acidic residues" evidence="4">
    <location>
        <begin position="151"/>
        <end position="163"/>
    </location>
</feature>
<evidence type="ECO:0000256" key="2">
    <source>
        <dbReference type="ARBA" id="ARBA00023125"/>
    </source>
</evidence>
<dbReference type="PANTHER" id="PTHR23351">
    <property type="entry name" value="FOS TRANSCRIPTION FACTOR-RELATED"/>
    <property type="match status" value="1"/>
</dbReference>
<dbReference type="GO" id="GO:0000981">
    <property type="term" value="F:DNA-binding transcription factor activity, RNA polymerase II-specific"/>
    <property type="evidence" value="ECO:0007669"/>
    <property type="project" value="TreeGrafter"/>
</dbReference>
<evidence type="ECO:0000256" key="1">
    <source>
        <dbReference type="ARBA" id="ARBA00023015"/>
    </source>
</evidence>
<evidence type="ECO:0000313" key="7">
    <source>
        <dbReference type="Proteomes" id="UP001157974"/>
    </source>
</evidence>
<dbReference type="InterPro" id="IPR046347">
    <property type="entry name" value="bZIP_sf"/>
</dbReference>
<name>A0AAV8UXU4_9RHOD</name>
<dbReference type="Gene3D" id="1.20.5.170">
    <property type="match status" value="1"/>
</dbReference>
<evidence type="ECO:0000259" key="5">
    <source>
        <dbReference type="PROSITE" id="PS50217"/>
    </source>
</evidence>
<accession>A0AAV8UXU4</accession>
<gene>
    <name evidence="6" type="ORF">NDN08_002390</name>
</gene>
<evidence type="ECO:0000256" key="3">
    <source>
        <dbReference type="ARBA" id="ARBA00023163"/>
    </source>
</evidence>
<sequence>MAMNGNLKVPACYSLPYPEHRAFQVRGVPGLQIDPMVEQHVMGGSRKWEEFGFPDSPTSYVSTSSVGEMALGVSPSGFREDGRSILKPSEADGGPTQGVELLLGVAALAEDNLMFKKEKELTEPRRKRGRRPTPGMTPEERRTHRLMKNRRTAEISRQRKLEQTKSLQLENESLKKEVSELKAKISLLQRRMRESTDRTTTKPRTVKTEGSIVDIQMN</sequence>
<proteinExistence type="predicted"/>
<dbReference type="GO" id="GO:0000978">
    <property type="term" value="F:RNA polymerase II cis-regulatory region sequence-specific DNA binding"/>
    <property type="evidence" value="ECO:0007669"/>
    <property type="project" value="TreeGrafter"/>
</dbReference>
<dbReference type="EMBL" id="JAMWBK010000004">
    <property type="protein sequence ID" value="KAJ8905887.1"/>
    <property type="molecule type" value="Genomic_DNA"/>
</dbReference>
<feature type="domain" description="BZIP" evidence="5">
    <location>
        <begin position="139"/>
        <end position="194"/>
    </location>
</feature>
<dbReference type="InterPro" id="IPR004827">
    <property type="entry name" value="bZIP"/>
</dbReference>
<keyword evidence="7" id="KW-1185">Reference proteome</keyword>
<organism evidence="6 7">
    <name type="scientific">Rhodosorus marinus</name>
    <dbReference type="NCBI Taxonomy" id="101924"/>
    <lineage>
        <taxon>Eukaryota</taxon>
        <taxon>Rhodophyta</taxon>
        <taxon>Stylonematophyceae</taxon>
        <taxon>Stylonematales</taxon>
        <taxon>Stylonemataceae</taxon>
        <taxon>Rhodosorus</taxon>
    </lineage>
</organism>
<keyword evidence="1" id="KW-0805">Transcription regulation</keyword>
<evidence type="ECO:0000256" key="4">
    <source>
        <dbReference type="SAM" id="MobiDB-lite"/>
    </source>
</evidence>
<keyword evidence="2" id="KW-0238">DNA-binding</keyword>
<dbReference type="GO" id="GO:0005634">
    <property type="term" value="C:nucleus"/>
    <property type="evidence" value="ECO:0007669"/>
    <property type="project" value="TreeGrafter"/>
</dbReference>
<dbReference type="AlphaFoldDB" id="A0AAV8UXU4"/>
<keyword evidence="3" id="KW-0804">Transcription</keyword>
<dbReference type="SMART" id="SM00338">
    <property type="entry name" value="BRLZ"/>
    <property type="match status" value="1"/>
</dbReference>
<dbReference type="PANTHER" id="PTHR23351:SF24">
    <property type="entry name" value="ACTIVATING TRANSCRIPTION FACTOR 3-RELATED"/>
    <property type="match status" value="1"/>
</dbReference>
<comment type="caution">
    <text evidence="6">The sequence shown here is derived from an EMBL/GenBank/DDBJ whole genome shotgun (WGS) entry which is preliminary data.</text>
</comment>